<dbReference type="AlphaFoldDB" id="A0A7L6N5P9"/>
<evidence type="ECO:0000256" key="1">
    <source>
        <dbReference type="SAM" id="Phobius"/>
    </source>
</evidence>
<feature type="transmembrane region" description="Helical" evidence="1">
    <location>
        <begin position="23"/>
        <end position="41"/>
    </location>
</feature>
<evidence type="ECO:0000313" key="3">
    <source>
        <dbReference type="Proteomes" id="UP000512167"/>
    </source>
</evidence>
<proteinExistence type="predicted"/>
<evidence type="ECO:0000313" key="2">
    <source>
        <dbReference type="EMBL" id="QLY40587.1"/>
    </source>
</evidence>
<dbReference type="KEGG" id="tbk:HF295_06915"/>
<reference evidence="2 3" key="1">
    <citation type="submission" date="2020-04" db="EMBL/GenBank/DDBJ databases">
        <authorList>
            <person name="Zheng R.K."/>
            <person name="Sun C.M."/>
        </authorList>
    </citation>
    <scope>NUCLEOTIDE SEQUENCE [LARGE SCALE GENOMIC DNA]</scope>
    <source>
        <strain evidence="3">zrk29</strain>
    </source>
</reference>
<keyword evidence="1" id="KW-0472">Membrane</keyword>
<dbReference type="Proteomes" id="UP000512167">
    <property type="component" value="Chromosome"/>
</dbReference>
<keyword evidence="3" id="KW-1185">Reference proteome</keyword>
<keyword evidence="1" id="KW-1133">Transmembrane helix</keyword>
<feature type="transmembrane region" description="Helical" evidence="1">
    <location>
        <begin position="47"/>
        <end position="71"/>
    </location>
</feature>
<dbReference type="RefSeq" id="WP_312031432.1">
    <property type="nucleotide sequence ID" value="NZ_CP051151.1"/>
</dbReference>
<organism evidence="2 3">
    <name type="scientific">Hujiaoplasma nucleasis</name>
    <dbReference type="NCBI Taxonomy" id="2725268"/>
    <lineage>
        <taxon>Bacteria</taxon>
        <taxon>Bacillati</taxon>
        <taxon>Mycoplasmatota</taxon>
        <taxon>Mollicutes</taxon>
        <taxon>Candidatus Izemoplasmatales</taxon>
        <taxon>Hujiaoplasmataceae</taxon>
        <taxon>Hujiaoplasma</taxon>
    </lineage>
</organism>
<name>A0A7L6N5P9_9MOLU</name>
<sequence length="274" mass="33168">MKSLIESYNQEYKSYKNKLYKKLFYVFALFVIPLIPTIIYYKEILFVKVLFWIFASIIFIIILLFLALLLYRSERPMYEYLYKKIIDLAFEDDPTHHEYECFPKTYPFIEKGHLFKKAHSEVVRYRLTYYYLNNRIDLYSFYAYSKLHKSNEIVFNGIYYVLNNDNTQTFQVRTKGRNPFENKELKLMESIDAYDIYLKENDHIPNKIIDVFKSLTTRFDHPIYMSGAHKEIHVAIDKLYDKLAVKELTEDKLTELKDQMKILIQLGRDIYKKL</sequence>
<evidence type="ECO:0008006" key="4">
    <source>
        <dbReference type="Google" id="ProtNLM"/>
    </source>
</evidence>
<gene>
    <name evidence="2" type="ORF">HF295_06915</name>
</gene>
<dbReference type="EMBL" id="CP051151">
    <property type="protein sequence ID" value="QLY40587.1"/>
    <property type="molecule type" value="Genomic_DNA"/>
</dbReference>
<protein>
    <recommendedName>
        <fullName evidence="4">DUF3137 domain-containing protein</fullName>
    </recommendedName>
</protein>
<keyword evidence="1" id="KW-0812">Transmembrane</keyword>
<accession>A0A7L6N5P9</accession>